<keyword evidence="1" id="KW-1133">Transmembrane helix</keyword>
<keyword evidence="1" id="KW-0812">Transmembrane</keyword>
<evidence type="ECO:0000313" key="2">
    <source>
        <dbReference type="EMBL" id="CAB4813669.1"/>
    </source>
</evidence>
<feature type="transmembrane region" description="Helical" evidence="1">
    <location>
        <begin position="356"/>
        <end position="376"/>
    </location>
</feature>
<accession>A0A6J6YX25</accession>
<feature type="transmembrane region" description="Helical" evidence="1">
    <location>
        <begin position="261"/>
        <end position="281"/>
    </location>
</feature>
<proteinExistence type="predicted"/>
<feature type="transmembrane region" description="Helical" evidence="1">
    <location>
        <begin position="293"/>
        <end position="313"/>
    </location>
</feature>
<feature type="transmembrane region" description="Helical" evidence="1">
    <location>
        <begin position="95"/>
        <end position="114"/>
    </location>
</feature>
<feature type="transmembrane region" description="Helical" evidence="1">
    <location>
        <begin position="207"/>
        <end position="225"/>
    </location>
</feature>
<keyword evidence="1" id="KW-0472">Membrane</keyword>
<feature type="transmembrane region" description="Helical" evidence="1">
    <location>
        <begin position="121"/>
        <end position="140"/>
    </location>
</feature>
<reference evidence="2" key="1">
    <citation type="submission" date="2020-05" db="EMBL/GenBank/DDBJ databases">
        <authorList>
            <person name="Chiriac C."/>
            <person name="Salcher M."/>
            <person name="Ghai R."/>
            <person name="Kavagutti S V."/>
        </authorList>
    </citation>
    <scope>NUCLEOTIDE SEQUENCE</scope>
</reference>
<organism evidence="2">
    <name type="scientific">freshwater metagenome</name>
    <dbReference type="NCBI Taxonomy" id="449393"/>
    <lineage>
        <taxon>unclassified sequences</taxon>
        <taxon>metagenomes</taxon>
        <taxon>ecological metagenomes</taxon>
    </lineage>
</organism>
<dbReference type="EMBL" id="CAFAAO010000027">
    <property type="protein sequence ID" value="CAB4813669.1"/>
    <property type="molecule type" value="Genomic_DNA"/>
</dbReference>
<protein>
    <submittedName>
        <fullName evidence="2">Unannotated protein</fullName>
    </submittedName>
</protein>
<evidence type="ECO:0000256" key="1">
    <source>
        <dbReference type="SAM" id="Phobius"/>
    </source>
</evidence>
<feature type="transmembrane region" description="Helical" evidence="1">
    <location>
        <begin position="12"/>
        <end position="33"/>
    </location>
</feature>
<sequence>MRMGYQWDFSPLVRRLFLSLIWLAALIYIGSIARFTYNMPYGDDYDAVLGFLNQYWAADSWQRFILLFSQHNEHRVLLTHLFEVVDWQLFGQVNFTHLIWLGNLGWFLVIYTMWSHAKSRAIPMIAFGPVIILLFSFSHYEMMTWAMTSIQQYYQILFSILSLRFMVRHQWMAFTPFFLLAVFTGGGGLILIPVLVFYLLWNKSYRLVAPFLALFVTTLYIYFSFLPYVNLTPTAKFMGALSHPLDLATFAVGFIGGVGNVQIVGLASFVSVGLLLLVLFASQARFLFKEDPFLAWMGIYIGLTAGLAALNRLDIGAQAGGDSRYSTYSLVFCACLYLSALLRFSAMNIQKKIVGWGYVFATLLFIAWYFQAFTALNDRLYWLKNGFATYPDLVRARAVLDQSHELGIFLAPNKQQKR</sequence>
<feature type="transmembrane region" description="Helical" evidence="1">
    <location>
        <begin position="179"/>
        <end position="201"/>
    </location>
</feature>
<gene>
    <name evidence="2" type="ORF">UFOPK3037_01503</name>
</gene>
<dbReference type="AlphaFoldDB" id="A0A6J6YX25"/>
<name>A0A6J6YX25_9ZZZZ</name>
<feature type="transmembrane region" description="Helical" evidence="1">
    <location>
        <begin position="325"/>
        <end position="344"/>
    </location>
</feature>